<gene>
    <name evidence="1" type="ORF">MERGE_000527</name>
</gene>
<dbReference type="Proteomes" id="UP000663699">
    <property type="component" value="Chromosome 10"/>
</dbReference>
<dbReference type="GO" id="GO:0008757">
    <property type="term" value="F:S-adenosylmethionine-dependent methyltransferase activity"/>
    <property type="evidence" value="ECO:0007669"/>
    <property type="project" value="UniProtKB-ARBA"/>
</dbReference>
<evidence type="ECO:0000313" key="1">
    <source>
        <dbReference type="EMBL" id="QSL66152.1"/>
    </source>
</evidence>
<dbReference type="AlphaFoldDB" id="A0A899G1T7"/>
<dbReference type="Gene3D" id="3.40.50.150">
    <property type="entry name" value="Vaccinia Virus protein VP39"/>
    <property type="match status" value="1"/>
</dbReference>
<dbReference type="PANTHER" id="PTHR14614">
    <property type="entry name" value="HEPATOCELLULAR CARCINOMA-ASSOCIATED ANTIGEN"/>
    <property type="match status" value="1"/>
</dbReference>
<dbReference type="EMBL" id="CP054541">
    <property type="protein sequence ID" value="QSL66152.1"/>
    <property type="molecule type" value="Genomic_DNA"/>
</dbReference>
<keyword evidence="2" id="KW-1185">Reference proteome</keyword>
<sequence>MEPDSDILERVDIDEHCIVKFSDINNREKKGLGYYSIIDARLTLYIANKQFTIRQNPNLFHCHKEDTGSVLWRASVACLEYLLSQRWFVCHLQDFQIIELGAGISGLGAVLLGEKVDKYISTDREHILKYLYKNIHENLPIKSNIKGKQQSIHEETNIFVMELDWFENPNTYLKNLQGLLGKTSKHLCILAFDTIYNPYITIHFVNTLVSIFNFFQERKIFAIIGLELRNYETLYDFLEKMQFHFSIQAICDEQLQKGYQIYFIQSKLKEDMP</sequence>
<name>A0A899G1T7_9ASCO</name>
<dbReference type="Pfam" id="PF10294">
    <property type="entry name" value="Methyltransf_16"/>
    <property type="match status" value="1"/>
</dbReference>
<proteinExistence type="predicted"/>
<dbReference type="OrthoDB" id="2529286at2759"/>
<protein>
    <submittedName>
        <fullName evidence="1">Uncharacterized protein</fullName>
    </submittedName>
</protein>
<dbReference type="InterPro" id="IPR019410">
    <property type="entry name" value="Methyltransf_16"/>
</dbReference>
<accession>A0A899G1T7</accession>
<evidence type="ECO:0000313" key="2">
    <source>
        <dbReference type="Proteomes" id="UP000663699"/>
    </source>
</evidence>
<dbReference type="InterPro" id="IPR029063">
    <property type="entry name" value="SAM-dependent_MTases_sf"/>
</dbReference>
<organism evidence="1 2">
    <name type="scientific">Pneumocystis wakefieldiae</name>
    <dbReference type="NCBI Taxonomy" id="38082"/>
    <lineage>
        <taxon>Eukaryota</taxon>
        <taxon>Fungi</taxon>
        <taxon>Dikarya</taxon>
        <taxon>Ascomycota</taxon>
        <taxon>Taphrinomycotina</taxon>
        <taxon>Pneumocystomycetes</taxon>
        <taxon>Pneumocystaceae</taxon>
        <taxon>Pneumocystis</taxon>
    </lineage>
</organism>
<reference evidence="1" key="1">
    <citation type="submission" date="2020-06" db="EMBL/GenBank/DDBJ databases">
        <title>Genomes of multiple members of Pneumocystis genus reveal paths to human pathogen Pneumocystis jirovecii.</title>
        <authorList>
            <person name="Cisse O.H."/>
            <person name="Ma L."/>
            <person name="Dekker J."/>
            <person name="Khil P."/>
            <person name="Jo J."/>
            <person name="Brenchley J."/>
            <person name="Blair R."/>
            <person name="Pahar B."/>
            <person name="Chabe M."/>
            <person name="Van Rompay K.A."/>
            <person name="Keesler R."/>
            <person name="Sukura A."/>
            <person name="Hirsch V."/>
            <person name="Kutty G."/>
            <person name="Liu Y."/>
            <person name="Peng L."/>
            <person name="Chen J."/>
            <person name="Song J."/>
            <person name="Weissenbacher-Lang C."/>
            <person name="Xu J."/>
            <person name="Upham N.S."/>
            <person name="Stajich J.E."/>
            <person name="Cuomo C.A."/>
            <person name="Cushion M.T."/>
            <person name="Kovacs J.A."/>
        </authorList>
    </citation>
    <scope>NUCLEOTIDE SEQUENCE</scope>
    <source>
        <strain evidence="1">2A</strain>
    </source>
</reference>